<comment type="caution">
    <text evidence="1">The sequence shown here is derived from an EMBL/GenBank/DDBJ whole genome shotgun (WGS) entry which is preliminary data.</text>
</comment>
<reference evidence="1 2" key="1">
    <citation type="submission" date="2013-01" db="EMBL/GenBank/DDBJ databases">
        <authorList>
            <person name="Harkins D.M."/>
            <person name="Durkin A.S."/>
            <person name="Brinkac L.M."/>
            <person name="Haft D.H."/>
            <person name="Selengut J.D."/>
            <person name="Sanka R."/>
            <person name="DePew J."/>
            <person name="Purushe J."/>
            <person name="Peacock S.J."/>
            <person name="Thaipadungpanit J."/>
            <person name="Wuthiekanun V.W."/>
            <person name="Day N.P."/>
            <person name="Vinetz J.M."/>
            <person name="Sutton G.G."/>
            <person name="Nierman W.C."/>
            <person name="Fouts D.E."/>
        </authorList>
    </citation>
    <scope>NUCLEOTIDE SEQUENCE [LARGE SCALE GENOMIC DNA]</scope>
    <source>
        <strain evidence="1 2">L0374</strain>
    </source>
</reference>
<dbReference type="AlphaFoldDB" id="M6KG97"/>
<sequence>MLSKNRVFRHSIVWDRLKMWELPQKFKEYKNIQYQTFVISVLN</sequence>
<protein>
    <submittedName>
        <fullName evidence="1">Uncharacterized protein</fullName>
    </submittedName>
</protein>
<accession>M6KG97</accession>
<gene>
    <name evidence="1" type="ORF">LEP1GSC083_2221</name>
</gene>
<dbReference type="EMBL" id="AHMZ02000068">
    <property type="protein sequence ID" value="EMN30840.1"/>
    <property type="molecule type" value="Genomic_DNA"/>
</dbReference>
<proteinExistence type="predicted"/>
<name>M6KG97_LEPIR</name>
<organism evidence="1 2">
    <name type="scientific">Leptospira interrogans serovar Pyrogenes str. L0374</name>
    <dbReference type="NCBI Taxonomy" id="1049928"/>
    <lineage>
        <taxon>Bacteria</taxon>
        <taxon>Pseudomonadati</taxon>
        <taxon>Spirochaetota</taxon>
        <taxon>Spirochaetia</taxon>
        <taxon>Leptospirales</taxon>
        <taxon>Leptospiraceae</taxon>
        <taxon>Leptospira</taxon>
    </lineage>
</organism>
<evidence type="ECO:0000313" key="1">
    <source>
        <dbReference type="EMBL" id="EMN30840.1"/>
    </source>
</evidence>
<dbReference type="Proteomes" id="UP000012137">
    <property type="component" value="Unassembled WGS sequence"/>
</dbReference>
<evidence type="ECO:0000313" key="2">
    <source>
        <dbReference type="Proteomes" id="UP000012137"/>
    </source>
</evidence>